<evidence type="ECO:0000256" key="1">
    <source>
        <dbReference type="ARBA" id="ARBA00004651"/>
    </source>
</evidence>
<dbReference type="SUPFAM" id="SSF103481">
    <property type="entry name" value="Multidrug resistance efflux transporter EmrE"/>
    <property type="match status" value="1"/>
</dbReference>
<dbReference type="EMBL" id="NEGB01000009">
    <property type="protein sequence ID" value="OTG63442.1"/>
    <property type="molecule type" value="Genomic_DNA"/>
</dbReference>
<dbReference type="InterPro" id="IPR000620">
    <property type="entry name" value="EamA_dom"/>
</dbReference>
<dbReference type="Proteomes" id="UP000242765">
    <property type="component" value="Unassembled WGS sequence"/>
</dbReference>
<feature type="transmembrane region" description="Helical" evidence="6">
    <location>
        <begin position="120"/>
        <end position="140"/>
    </location>
</feature>
<evidence type="ECO:0000256" key="5">
    <source>
        <dbReference type="ARBA" id="ARBA00023136"/>
    </source>
</evidence>
<dbReference type="InterPro" id="IPR037185">
    <property type="entry name" value="EmrE-like"/>
</dbReference>
<dbReference type="AlphaFoldDB" id="A0A1Y3CC17"/>
<keyword evidence="3 6" id="KW-0812">Transmembrane</keyword>
<name>A0A1Y3CC17_9GAMM</name>
<evidence type="ECO:0000256" key="6">
    <source>
        <dbReference type="SAM" id="Phobius"/>
    </source>
</evidence>
<feature type="transmembrane region" description="Helical" evidence="6">
    <location>
        <begin position="211"/>
        <end position="231"/>
    </location>
</feature>
<feature type="transmembrane region" description="Helical" evidence="6">
    <location>
        <begin position="32"/>
        <end position="52"/>
    </location>
</feature>
<comment type="caution">
    <text evidence="8">The sequence shown here is derived from an EMBL/GenBank/DDBJ whole genome shotgun (WGS) entry which is preliminary data.</text>
</comment>
<evidence type="ECO:0000259" key="7">
    <source>
        <dbReference type="Pfam" id="PF00892"/>
    </source>
</evidence>
<proteinExistence type="predicted"/>
<protein>
    <submittedName>
        <fullName evidence="8">EamA family transporter</fullName>
    </submittedName>
</protein>
<evidence type="ECO:0000256" key="4">
    <source>
        <dbReference type="ARBA" id="ARBA00022989"/>
    </source>
</evidence>
<keyword evidence="2" id="KW-1003">Cell membrane</keyword>
<keyword evidence="9" id="KW-1185">Reference proteome</keyword>
<feature type="domain" description="EamA" evidence="7">
    <location>
        <begin position="154"/>
        <end position="283"/>
    </location>
</feature>
<dbReference type="GO" id="GO:0005886">
    <property type="term" value="C:plasma membrane"/>
    <property type="evidence" value="ECO:0007669"/>
    <property type="project" value="UniProtKB-SubCell"/>
</dbReference>
<dbReference type="InterPro" id="IPR050638">
    <property type="entry name" value="AA-Vitamin_Transporters"/>
</dbReference>
<dbReference type="NCBIfam" id="NF008676">
    <property type="entry name" value="PRK11689.1"/>
    <property type="match status" value="1"/>
</dbReference>
<feature type="transmembrane region" description="Helical" evidence="6">
    <location>
        <begin position="95"/>
        <end position="113"/>
    </location>
</feature>
<dbReference type="PANTHER" id="PTHR32322">
    <property type="entry name" value="INNER MEMBRANE TRANSPORTER"/>
    <property type="match status" value="1"/>
</dbReference>
<evidence type="ECO:0000313" key="8">
    <source>
        <dbReference type="EMBL" id="OTG63442.1"/>
    </source>
</evidence>
<feature type="transmembrane region" description="Helical" evidence="6">
    <location>
        <begin position="183"/>
        <end position="205"/>
    </location>
</feature>
<evidence type="ECO:0000313" key="9">
    <source>
        <dbReference type="Proteomes" id="UP000242765"/>
    </source>
</evidence>
<keyword evidence="4 6" id="KW-1133">Transmembrane helix</keyword>
<feature type="domain" description="EamA" evidence="7">
    <location>
        <begin position="9"/>
        <end position="137"/>
    </location>
</feature>
<comment type="subcellular location">
    <subcellularLocation>
        <location evidence="1">Cell membrane</location>
        <topology evidence="1">Multi-pass membrane protein</topology>
    </subcellularLocation>
</comment>
<reference evidence="8 9" key="1">
    <citation type="submission" date="2017-04" db="EMBL/GenBank/DDBJ databases">
        <title>High diversity of culturable Acinetobacter species in natural soil and water ecosystems.</title>
        <authorList>
            <person name="Nemec A."/>
            <person name="Radolfova-Krizova L."/>
        </authorList>
    </citation>
    <scope>NUCLEOTIDE SEQUENCE [LARGE SCALE GENOMIC DNA]</scope>
    <source>
        <strain evidence="8 9">ANC 4999</strain>
    </source>
</reference>
<feature type="transmembrane region" description="Helical" evidence="6">
    <location>
        <begin position="243"/>
        <end position="264"/>
    </location>
</feature>
<dbReference type="Pfam" id="PF00892">
    <property type="entry name" value="EamA"/>
    <property type="match status" value="2"/>
</dbReference>
<feature type="transmembrane region" description="Helical" evidence="6">
    <location>
        <begin position="270"/>
        <end position="288"/>
    </location>
</feature>
<dbReference type="PANTHER" id="PTHR32322:SF18">
    <property type="entry name" value="S-ADENOSYLMETHIONINE_S-ADENOSYLHOMOCYSTEINE TRANSPORTER"/>
    <property type="match status" value="1"/>
</dbReference>
<accession>A0A1Y3CC17</accession>
<dbReference type="RefSeq" id="WP_086204423.1">
    <property type="nucleotide sequence ID" value="NZ_NEGB01000009.1"/>
</dbReference>
<dbReference type="STRING" id="1977882.B9T28_13045"/>
<keyword evidence="5 6" id="KW-0472">Membrane</keyword>
<evidence type="ECO:0000256" key="3">
    <source>
        <dbReference type="ARBA" id="ARBA00022692"/>
    </source>
</evidence>
<gene>
    <name evidence="8" type="ORF">B9T28_13045</name>
</gene>
<sequence>MNRQIATSIGILALLLWSTLVGLLRLSTEKFGPLYTVTYVYTFSAIILYLSYGLPDFKKVSKKFLFISSILFVIFELCFAFSITLAQSSEKSIEMNIIFSLWPTLIILILAFLKEEKVNFLTIVGVLISFSGIIMINYHPNMNFIDNFYKNPTSYLLILLASLLWAVYCIYTKKQSNGTNAISLYFILTAAALWVLTLSTQGFSFPHVNSITSYFLIILNAFFFAMGYLAWNVGIIKGNMPILVMLSYFSPMLSSAFSVIVLHSSLSTNFWYGAIIVTIGSLICWLSIRKNQVQQSKLAT</sequence>
<dbReference type="OrthoDB" id="7065924at2"/>
<evidence type="ECO:0000256" key="2">
    <source>
        <dbReference type="ARBA" id="ARBA00022475"/>
    </source>
</evidence>
<feature type="transmembrane region" description="Helical" evidence="6">
    <location>
        <begin position="64"/>
        <end position="83"/>
    </location>
</feature>
<feature type="transmembrane region" description="Helical" evidence="6">
    <location>
        <begin position="152"/>
        <end position="171"/>
    </location>
</feature>
<organism evidence="8 9">
    <name type="scientific">Acinetobacter silvestris</name>
    <dbReference type="NCBI Taxonomy" id="1977882"/>
    <lineage>
        <taxon>Bacteria</taxon>
        <taxon>Pseudomonadati</taxon>
        <taxon>Pseudomonadota</taxon>
        <taxon>Gammaproteobacteria</taxon>
        <taxon>Moraxellales</taxon>
        <taxon>Moraxellaceae</taxon>
        <taxon>Acinetobacter</taxon>
    </lineage>
</organism>